<feature type="region of interest" description="Disordered" evidence="2">
    <location>
        <begin position="1"/>
        <end position="134"/>
    </location>
</feature>
<gene>
    <name evidence="4" type="ORF">CAAN4_B06788</name>
</gene>
<protein>
    <recommendedName>
        <fullName evidence="3">UDENN domain-containing protein</fullName>
    </recommendedName>
</protein>
<feature type="compositionally biased region" description="Acidic residues" evidence="2">
    <location>
        <begin position="800"/>
        <end position="821"/>
    </location>
</feature>
<dbReference type="PROSITE" id="PS50211">
    <property type="entry name" value="DENN"/>
    <property type="match status" value="1"/>
</dbReference>
<evidence type="ECO:0000256" key="1">
    <source>
        <dbReference type="ARBA" id="ARBA00038178"/>
    </source>
</evidence>
<dbReference type="Pfam" id="PF09794">
    <property type="entry name" value="Avl9"/>
    <property type="match status" value="1"/>
</dbReference>
<feature type="compositionally biased region" description="Polar residues" evidence="2">
    <location>
        <begin position="185"/>
        <end position="195"/>
    </location>
</feature>
<dbReference type="Proteomes" id="UP001497600">
    <property type="component" value="Chromosome B"/>
</dbReference>
<feature type="compositionally biased region" description="Low complexity" evidence="2">
    <location>
        <begin position="96"/>
        <end position="111"/>
    </location>
</feature>
<dbReference type="Gene3D" id="3.40.50.11500">
    <property type="match status" value="1"/>
</dbReference>
<feature type="compositionally biased region" description="Basic and acidic residues" evidence="2">
    <location>
        <begin position="790"/>
        <end position="799"/>
    </location>
</feature>
<feature type="compositionally biased region" description="Basic and acidic residues" evidence="2">
    <location>
        <begin position="164"/>
        <end position="181"/>
    </location>
</feature>
<sequence length="849" mass="94396">MGGSDSIKSTSPDRKKGMTSGHPEEFKAKEIRLKKRSDRDHTTSSSSGSSSGGGGNTTPVTATHSQSGLSPLGKQEDFHCRPMRLGSRRSSGIVTGGVSASSSPSKSGNVSRTGSRNVSRRASSIQTVVSPTEDQYVHHRVAGVTVDGTDSGRLYRTESSGSKSEWRSISREDLSRVEESGPTRLVQQRLEQASIASDEGPLGPETETETETGGAGPVGPDVVSISSRDGSSSLDSVSIATERSVIVGGAPTGTTTTAPVPPSLKSFTSISEPIFAICLVNFHHHRGPEVQYWKSPYFPEYSPDLFRNLPFQALPDGSHLFEETFSNFNLVYDYANGESLDDGDDYNTYSSQVKNMRTLKTLFGCSCVQQVKTSDLSQAERDRNVDITRSIVQKAVVVISRDQPIFSKIKEKLSIITGCYFQQGDFSNFEILDSLFESLNNDSYGDVSRSLNVDDELFINLPLRQSILQFTSKFLVIYKALLLEKKLLIYSNTNLELLTQFQNNLISLVPNLISQLGLSGCPLLDYTELYGPLQRPDSLNTTNRNSLLRFFGLPLQIFTTKGSFWNPYLPLQQLNELSAQETRSYMIGCSNLLFVNQSEKLGVDILVNLDTNEITYPQQKKPEDLTLSSNDKKFINHLVKTCSNTNDPDAYVGSDDYIRHQFEDYLLSLLSTTRYSQYVDKFGQDPPGFNTGDQQQPPQSDNASDDSVETNNVQNGNLSLFNKKFVETWTTSTANFKIWNSMADEFMFNFLDPKHIGVGLDTNEPYFSSFFSALKGRIVEQSPPQPTIHKYVEEDKKIEEPEEGEDDGKDEENKDIEEDKNEESNPKQIQTGAENPLAKKISSWWYKKK</sequence>
<feature type="compositionally biased region" description="Polar residues" evidence="2">
    <location>
        <begin position="1"/>
        <end position="10"/>
    </location>
</feature>
<name>A0ABP0E7I3_9ASCO</name>
<feature type="compositionally biased region" description="Low complexity" evidence="2">
    <location>
        <begin position="218"/>
        <end position="234"/>
    </location>
</feature>
<evidence type="ECO:0000313" key="5">
    <source>
        <dbReference type="Proteomes" id="UP001497600"/>
    </source>
</evidence>
<dbReference type="PANTHER" id="PTHR31017">
    <property type="entry name" value="LATE SECRETORY PATHWAY PROTEIN AVL9-RELATED"/>
    <property type="match status" value="1"/>
</dbReference>
<reference evidence="4 5" key="1">
    <citation type="submission" date="2024-01" db="EMBL/GenBank/DDBJ databases">
        <authorList>
            <consortium name="Genoscope - CEA"/>
            <person name="William W."/>
        </authorList>
    </citation>
    <scope>NUCLEOTIDE SEQUENCE [LARGE SCALE GENOMIC DNA]</scope>
    <source>
        <strain evidence="4 5">29B2s-10</strain>
    </source>
</reference>
<feature type="region of interest" description="Disordered" evidence="2">
    <location>
        <begin position="148"/>
        <end position="234"/>
    </location>
</feature>
<feature type="compositionally biased region" description="Polar residues" evidence="2">
    <location>
        <begin position="112"/>
        <end position="133"/>
    </location>
</feature>
<evidence type="ECO:0000256" key="2">
    <source>
        <dbReference type="SAM" id="MobiDB-lite"/>
    </source>
</evidence>
<dbReference type="PANTHER" id="PTHR31017:SF1">
    <property type="entry name" value="LATE SECRETORY PATHWAY PROTEIN AVL9 HOMOLOG"/>
    <property type="match status" value="1"/>
</dbReference>
<accession>A0ABP0E7I3</accession>
<feature type="compositionally biased region" description="Polar residues" evidence="2">
    <location>
        <begin position="691"/>
        <end position="702"/>
    </location>
</feature>
<dbReference type="InterPro" id="IPR051731">
    <property type="entry name" value="DENND11/AVL9_GEFs"/>
</dbReference>
<feature type="domain" description="UDENN" evidence="3">
    <location>
        <begin position="275"/>
        <end position="757"/>
    </location>
</feature>
<evidence type="ECO:0000259" key="3">
    <source>
        <dbReference type="PROSITE" id="PS50211"/>
    </source>
</evidence>
<evidence type="ECO:0000313" key="4">
    <source>
        <dbReference type="EMBL" id="CAK7896790.1"/>
    </source>
</evidence>
<comment type="similarity">
    <text evidence="1">Belongs to the AVL9 family.</text>
</comment>
<dbReference type="InterPro" id="IPR018307">
    <property type="entry name" value="ABL9/DENND6_dom"/>
</dbReference>
<dbReference type="InterPro" id="IPR037516">
    <property type="entry name" value="Tripartite_DENN"/>
</dbReference>
<proteinExistence type="inferred from homology"/>
<feature type="region of interest" description="Disordered" evidence="2">
    <location>
        <begin position="683"/>
        <end position="714"/>
    </location>
</feature>
<feature type="region of interest" description="Disordered" evidence="2">
    <location>
        <begin position="782"/>
        <end position="836"/>
    </location>
</feature>
<feature type="compositionally biased region" description="Polar residues" evidence="2">
    <location>
        <begin position="57"/>
        <end position="69"/>
    </location>
</feature>
<dbReference type="InterPro" id="IPR043153">
    <property type="entry name" value="DENN_C"/>
</dbReference>
<feature type="compositionally biased region" description="Basic and acidic residues" evidence="2">
    <location>
        <begin position="11"/>
        <end position="42"/>
    </location>
</feature>
<dbReference type="EMBL" id="OZ004254">
    <property type="protein sequence ID" value="CAK7896790.1"/>
    <property type="molecule type" value="Genomic_DNA"/>
</dbReference>
<organism evidence="4 5">
    <name type="scientific">[Candida] anglica</name>
    <dbReference type="NCBI Taxonomy" id="148631"/>
    <lineage>
        <taxon>Eukaryota</taxon>
        <taxon>Fungi</taxon>
        <taxon>Dikarya</taxon>
        <taxon>Ascomycota</taxon>
        <taxon>Saccharomycotina</taxon>
        <taxon>Pichiomycetes</taxon>
        <taxon>Debaryomycetaceae</taxon>
        <taxon>Kurtzmaniella</taxon>
    </lineage>
</organism>
<keyword evidence="5" id="KW-1185">Reference proteome</keyword>